<organism evidence="1 2">
    <name type="scientific">Marinirhabdus gelatinilytica</name>
    <dbReference type="NCBI Taxonomy" id="1703343"/>
    <lineage>
        <taxon>Bacteria</taxon>
        <taxon>Pseudomonadati</taxon>
        <taxon>Bacteroidota</taxon>
        <taxon>Flavobacteriia</taxon>
        <taxon>Flavobacteriales</taxon>
        <taxon>Flavobacteriaceae</taxon>
    </lineage>
</organism>
<dbReference type="RefSeq" id="WP_170134736.1">
    <property type="nucleotide sequence ID" value="NZ_QRAO01000002.1"/>
</dbReference>
<dbReference type="EMBL" id="QRAO01000002">
    <property type="protein sequence ID" value="RDK87039.1"/>
    <property type="molecule type" value="Genomic_DNA"/>
</dbReference>
<name>A0A370QFH4_9FLAO</name>
<reference evidence="1 2" key="1">
    <citation type="submission" date="2018-07" db="EMBL/GenBank/DDBJ databases">
        <title>Genomic Encyclopedia of Type Strains, Phase IV (KMG-IV): sequencing the most valuable type-strain genomes for metagenomic binning, comparative biology and taxonomic classification.</title>
        <authorList>
            <person name="Goeker M."/>
        </authorList>
    </citation>
    <scope>NUCLEOTIDE SEQUENCE [LARGE SCALE GENOMIC DNA]</scope>
    <source>
        <strain evidence="1 2">DSM 101478</strain>
    </source>
</reference>
<keyword evidence="2" id="KW-1185">Reference proteome</keyword>
<proteinExistence type="predicted"/>
<accession>A0A370QFH4</accession>
<dbReference type="AlphaFoldDB" id="A0A370QFH4"/>
<gene>
    <name evidence="1" type="ORF">C8D94_102218</name>
</gene>
<evidence type="ECO:0000313" key="1">
    <source>
        <dbReference type="EMBL" id="RDK87039.1"/>
    </source>
</evidence>
<sequence length="51" mass="5807">MKTGTIMALLPYYILVAQQYTIDSLSQVLPNTSKLILNKMKPVYEQLAKMC</sequence>
<evidence type="ECO:0000313" key="2">
    <source>
        <dbReference type="Proteomes" id="UP000255317"/>
    </source>
</evidence>
<dbReference type="Proteomes" id="UP000255317">
    <property type="component" value="Unassembled WGS sequence"/>
</dbReference>
<protein>
    <submittedName>
        <fullName evidence="1">Uncharacterized protein</fullName>
    </submittedName>
</protein>
<comment type="caution">
    <text evidence="1">The sequence shown here is derived from an EMBL/GenBank/DDBJ whole genome shotgun (WGS) entry which is preliminary data.</text>
</comment>